<gene>
    <name evidence="2" type="ORF">H8702_05320</name>
</gene>
<evidence type="ECO:0000256" key="1">
    <source>
        <dbReference type="SAM" id="MobiDB-lite"/>
    </source>
</evidence>
<dbReference type="EMBL" id="JACRTL010000002">
    <property type="protein sequence ID" value="MBC8610541.1"/>
    <property type="molecule type" value="Genomic_DNA"/>
</dbReference>
<feature type="region of interest" description="Disordered" evidence="1">
    <location>
        <begin position="23"/>
        <end position="69"/>
    </location>
</feature>
<feature type="compositionally biased region" description="Basic and acidic residues" evidence="1">
    <location>
        <begin position="23"/>
        <end position="34"/>
    </location>
</feature>
<dbReference type="AlphaFoldDB" id="A0A8J6TRB7"/>
<keyword evidence="3" id="KW-1185">Reference proteome</keyword>
<dbReference type="OrthoDB" id="1862027at2"/>
<proteinExistence type="predicted"/>
<dbReference type="Proteomes" id="UP000632659">
    <property type="component" value="Unassembled WGS sequence"/>
</dbReference>
<dbReference type="RefSeq" id="WP_093989455.1">
    <property type="nucleotide sequence ID" value="NZ_FYDD01000004.1"/>
</dbReference>
<evidence type="ECO:0000313" key="2">
    <source>
        <dbReference type="EMBL" id="MBC8610541.1"/>
    </source>
</evidence>
<comment type="caution">
    <text evidence="2">The sequence shown here is derived from an EMBL/GenBank/DDBJ whole genome shotgun (WGS) entry which is preliminary data.</text>
</comment>
<sequence>MAENSYNGGDMMAMQRDAIRRVREMQRRANEKLRTSSPAPAPRHTGAQRVNIPAPSEQPQPVAEQKTMSSGLSSFLKNMDLDQEKALLLLLIVLLLREGADTKLILALCYLLI</sequence>
<accession>A0A8J6TRB7</accession>
<evidence type="ECO:0000313" key="3">
    <source>
        <dbReference type="Proteomes" id="UP000632659"/>
    </source>
</evidence>
<name>A0A8J6TRB7_9FIRM</name>
<protein>
    <submittedName>
        <fullName evidence="2">Uncharacterized protein</fullName>
    </submittedName>
</protein>
<reference evidence="2" key="1">
    <citation type="submission" date="2020-08" db="EMBL/GenBank/DDBJ databases">
        <title>Genome public.</title>
        <authorList>
            <person name="Liu C."/>
            <person name="Sun Q."/>
        </authorList>
    </citation>
    <scope>NUCLEOTIDE SEQUENCE</scope>
    <source>
        <strain evidence="2">NSJ-15</strain>
    </source>
</reference>
<organism evidence="2 3">
    <name type="scientific">Massiliimalia timonensis</name>
    <dbReference type="NCBI Taxonomy" id="1987501"/>
    <lineage>
        <taxon>Bacteria</taxon>
        <taxon>Bacillati</taxon>
        <taxon>Bacillota</taxon>
        <taxon>Clostridia</taxon>
        <taxon>Eubacteriales</taxon>
        <taxon>Oscillospiraceae</taxon>
        <taxon>Massiliimalia</taxon>
    </lineage>
</organism>